<proteinExistence type="predicted"/>
<organism evidence="1 2">
    <name type="scientific">Fibrobacter succinogenes (strain ATCC 19169 / S85)</name>
    <dbReference type="NCBI Taxonomy" id="59374"/>
    <lineage>
        <taxon>Bacteria</taxon>
        <taxon>Pseudomonadati</taxon>
        <taxon>Fibrobacterota</taxon>
        <taxon>Fibrobacteria</taxon>
        <taxon>Fibrobacterales</taxon>
        <taxon>Fibrobacteraceae</taxon>
        <taxon>Fibrobacter</taxon>
    </lineage>
</organism>
<sequence>MGRSICKKILLCIMNKIILSCVLLFAGVAFSEIRPKLDLSGMVMVHAYADWNTDESKVTHRFESMLDLDFDLRFNDRWSAWLELEAMGMAMNGMEDMEGMDMGDESSMDPVNPAVVFNGAYIQYTRSERTFFRVGDLKFFEGIFKNYYDFGDPRDDAAGISQKTIRGLEFQWNGLQFDIGFGTAGNDQSCHYHFMFGEYMGMDCLEGYTYEVHAAYDLEIANQVFRPYFDYKSYQRKDYNELYAGLDLSLAFGPFAFHGLYGFHSVFLASDDAVSNHVLLVEPSFDISRFCIVGSLFYAFIDDPVRTSLEITSRPEYFFVALEPSVAVNEYLSIGVPLELHTNSLDKKDDLGSARIGGRFYFNVPDFKIDIISMVLVDIPYGDDWPSEGNKNDPSFIFGVEAMFDF</sequence>
<evidence type="ECO:0000313" key="2">
    <source>
        <dbReference type="Proteomes" id="UP000001497"/>
    </source>
</evidence>
<dbReference type="EMBL" id="CP001792">
    <property type="protein sequence ID" value="ACX76007.1"/>
    <property type="molecule type" value="Genomic_DNA"/>
</dbReference>
<name>A0ABM5LL35_FIBSS</name>
<dbReference type="Proteomes" id="UP000001497">
    <property type="component" value="Chromosome"/>
</dbReference>
<evidence type="ECO:0000313" key="1">
    <source>
        <dbReference type="EMBL" id="ACX76007.1"/>
    </source>
</evidence>
<accession>A0ABM5LL35</accession>
<reference evidence="1" key="1">
    <citation type="submission" date="2009-10" db="EMBL/GenBank/DDBJ databases">
        <title>Complete sequence of Fibrobacter succinogenes subsp. succinogenes S85.</title>
        <authorList>
            <consortium name="US DOE Joint Genome Institute"/>
            <person name="Lucas S."/>
            <person name="Copeland A."/>
            <person name="Lapidus A."/>
            <person name="Glavina del Rio T."/>
            <person name="Tice H."/>
            <person name="Bruce D."/>
            <person name="Goodwin L."/>
            <person name="Pitluck S."/>
            <person name="Chertkov O."/>
            <person name="Detter J.C."/>
            <person name="Han C."/>
            <person name="Tapia R."/>
            <person name="Larimer F."/>
            <person name="Land M."/>
            <person name="Hauser L."/>
            <person name="Kyrpides N."/>
            <person name="Mikhailova N."/>
            <person name="Weimer P.J."/>
            <person name="Stevenson D.M."/>
            <person name="Boyum J."/>
            <person name="Brumm P.I."/>
            <person name="Mead D."/>
        </authorList>
    </citation>
    <scope>NUCLEOTIDE SEQUENCE [LARGE SCALE GENOMIC DNA]</scope>
    <source>
        <strain evidence="1">S85</strain>
    </source>
</reference>
<keyword evidence="2" id="KW-1185">Reference proteome</keyword>
<protein>
    <submittedName>
        <fullName evidence="1">Uncharacterized protein</fullName>
    </submittedName>
</protein>
<gene>
    <name evidence="1" type="ordered locus">Fisuc_2421</name>
</gene>